<dbReference type="PANTHER" id="PTHR45940:SF13">
    <property type="entry name" value="WUSCHEL-RELATED HOMEOBOX 1"/>
    <property type="match status" value="1"/>
</dbReference>
<dbReference type="GO" id="GO:0003677">
    <property type="term" value="F:DNA binding"/>
    <property type="evidence" value="ECO:0007669"/>
    <property type="project" value="UniProtKB-KW"/>
</dbReference>
<accession>A0AAD3NTJ3</accession>
<dbReference type="GO" id="GO:0099402">
    <property type="term" value="P:plant organ development"/>
    <property type="evidence" value="ECO:0007669"/>
    <property type="project" value="InterPro"/>
</dbReference>
<dbReference type="PANTHER" id="PTHR45940">
    <property type="entry name" value="WUSCHEL-RELATED HOMEOBOX 1-RELATED"/>
    <property type="match status" value="1"/>
</dbReference>
<dbReference type="Pfam" id="PF00046">
    <property type="entry name" value="Homeodomain"/>
    <property type="match status" value="1"/>
</dbReference>
<comment type="similarity">
    <text evidence="8">Belongs to the WUS homeobox family.</text>
</comment>
<dbReference type="EMBL" id="BSEH01000605">
    <property type="protein sequence ID" value="GLJ58923.1"/>
    <property type="molecule type" value="Genomic_DNA"/>
</dbReference>
<dbReference type="EMBL" id="BSEH01001065">
    <property type="protein sequence ID" value="GLJ59559.1"/>
    <property type="molecule type" value="Genomic_DNA"/>
</dbReference>
<keyword evidence="4 9" id="KW-0238">DNA-binding</keyword>
<dbReference type="InterPro" id="IPR044555">
    <property type="entry name" value="WUSCHEL-like"/>
</dbReference>
<keyword evidence="3" id="KW-0805">Transcription regulation</keyword>
<protein>
    <recommendedName>
        <fullName evidence="10">Homeobox domain-containing protein</fullName>
    </recommendedName>
</protein>
<dbReference type="GO" id="GO:0003700">
    <property type="term" value="F:DNA-binding transcription factor activity"/>
    <property type="evidence" value="ECO:0007669"/>
    <property type="project" value="InterPro"/>
</dbReference>
<keyword evidence="6" id="KW-0804">Transcription</keyword>
<keyword evidence="2" id="KW-0217">Developmental protein</keyword>
<dbReference type="Gene3D" id="1.10.10.60">
    <property type="entry name" value="Homeodomain-like"/>
    <property type="match status" value="1"/>
</dbReference>
<evidence type="ECO:0000256" key="2">
    <source>
        <dbReference type="ARBA" id="ARBA00022473"/>
    </source>
</evidence>
<evidence type="ECO:0000256" key="7">
    <source>
        <dbReference type="ARBA" id="ARBA00023242"/>
    </source>
</evidence>
<dbReference type="InterPro" id="IPR009057">
    <property type="entry name" value="Homeodomain-like_sf"/>
</dbReference>
<dbReference type="AlphaFoldDB" id="A0AAD3NTJ3"/>
<comment type="subcellular location">
    <subcellularLocation>
        <location evidence="1 9">Nucleus</location>
    </subcellularLocation>
</comment>
<dbReference type="Proteomes" id="UP001234787">
    <property type="component" value="Unassembled WGS sequence"/>
</dbReference>
<evidence type="ECO:0000256" key="8">
    <source>
        <dbReference type="ARBA" id="ARBA00024040"/>
    </source>
</evidence>
<dbReference type="InterPro" id="IPR001356">
    <property type="entry name" value="HD"/>
</dbReference>
<evidence type="ECO:0000259" key="10">
    <source>
        <dbReference type="Pfam" id="PF00046"/>
    </source>
</evidence>
<feature type="domain" description="Homeobox" evidence="10">
    <location>
        <begin position="36"/>
        <end position="96"/>
    </location>
</feature>
<evidence type="ECO:0000256" key="6">
    <source>
        <dbReference type="ARBA" id="ARBA00023163"/>
    </source>
</evidence>
<sequence length="106" mass="12351">MDRGKSAVPSVILPLSVEESTRQRELLQYSSVVESRKWNPSLEQKQILESVWASGTRKPPCEAHIDEITSHLQRYGKAEAKNVYYWFRNEGTREKRRKQQSEAISM</sequence>
<organism evidence="11 13">
    <name type="scientific">Cryptomeria japonica</name>
    <name type="common">Japanese cedar</name>
    <name type="synonym">Cupressus japonica</name>
    <dbReference type="NCBI Taxonomy" id="3369"/>
    <lineage>
        <taxon>Eukaryota</taxon>
        <taxon>Viridiplantae</taxon>
        <taxon>Streptophyta</taxon>
        <taxon>Embryophyta</taxon>
        <taxon>Tracheophyta</taxon>
        <taxon>Spermatophyta</taxon>
        <taxon>Pinopsida</taxon>
        <taxon>Pinidae</taxon>
        <taxon>Conifers II</taxon>
        <taxon>Cupressales</taxon>
        <taxon>Cupressaceae</taxon>
        <taxon>Cryptomeria</taxon>
    </lineage>
</organism>
<name>A0AAD3NTJ3_CRYJA</name>
<dbReference type="GO" id="GO:0005634">
    <property type="term" value="C:nucleus"/>
    <property type="evidence" value="ECO:0007669"/>
    <property type="project" value="UniProtKB-SubCell"/>
</dbReference>
<evidence type="ECO:0000256" key="4">
    <source>
        <dbReference type="ARBA" id="ARBA00023125"/>
    </source>
</evidence>
<evidence type="ECO:0000256" key="1">
    <source>
        <dbReference type="ARBA" id="ARBA00004123"/>
    </source>
</evidence>
<evidence type="ECO:0000313" key="12">
    <source>
        <dbReference type="EMBL" id="GLJ59559.1"/>
    </source>
</evidence>
<evidence type="ECO:0000313" key="13">
    <source>
        <dbReference type="Proteomes" id="UP001234787"/>
    </source>
</evidence>
<proteinExistence type="inferred from homology"/>
<evidence type="ECO:0000256" key="3">
    <source>
        <dbReference type="ARBA" id="ARBA00023015"/>
    </source>
</evidence>
<keyword evidence="7 9" id="KW-0539">Nucleus</keyword>
<evidence type="ECO:0000256" key="9">
    <source>
        <dbReference type="RuleBase" id="RU000682"/>
    </source>
</evidence>
<evidence type="ECO:0000256" key="5">
    <source>
        <dbReference type="ARBA" id="ARBA00023155"/>
    </source>
</evidence>
<gene>
    <name evidence="11" type="ORF">SUGI_1484830</name>
    <name evidence="12" type="ORF">SUGI_1514100</name>
</gene>
<evidence type="ECO:0000313" key="11">
    <source>
        <dbReference type="EMBL" id="GLJ58923.1"/>
    </source>
</evidence>
<comment type="caution">
    <text evidence="11">The sequence shown here is derived from an EMBL/GenBank/DDBJ whole genome shotgun (WGS) entry which is preliminary data.</text>
</comment>
<keyword evidence="5 9" id="KW-0371">Homeobox</keyword>
<reference evidence="11" key="1">
    <citation type="submission" date="2022-12" db="EMBL/GenBank/DDBJ databases">
        <title>Chromosome-Level Genome Assembly of Japanese Cedar (Cryptomeriajaponica D. Don).</title>
        <authorList>
            <person name="Fujino T."/>
            <person name="Yamaguchi K."/>
            <person name="Yokoyama T."/>
            <person name="Hamanaka T."/>
            <person name="Harazono Y."/>
            <person name="Kamada H."/>
            <person name="Kobayashi W."/>
            <person name="Ujino-Ihara T."/>
            <person name="Uchiyama K."/>
            <person name="Matsumoto A."/>
            <person name="Izuno A."/>
            <person name="Tsumura Y."/>
            <person name="Toyoda A."/>
            <person name="Shigenobu S."/>
            <person name="Moriguchi Y."/>
            <person name="Ueno S."/>
            <person name="Kasahara M."/>
        </authorList>
    </citation>
    <scope>NUCLEOTIDE SEQUENCE</scope>
</reference>
<keyword evidence="13" id="KW-1185">Reference proteome</keyword>
<dbReference type="SUPFAM" id="SSF46689">
    <property type="entry name" value="Homeodomain-like"/>
    <property type="match status" value="1"/>
</dbReference>